<accession>A0A285IGV8</accession>
<sequence>MQISTYKSLSSLVGYYLETNALNQRPKTDIAKKYDLARSTPYSNDESSVLYTFLKKVSLKDQINFLNQFDKKEIIEIFNHFKKVAMEDKNNSESEDDYQKYDDYMNLLQELKHEYETDTSKLNDLNNISKENFISLFNNKKMISSLIEAYSYKIDYEKYLAEACYKNEKLFEKVVFDILN</sequence>
<name>A0A285IGV8_9FIRM</name>
<evidence type="ECO:0000313" key="2">
    <source>
        <dbReference type="Proteomes" id="UP000219573"/>
    </source>
</evidence>
<keyword evidence="2" id="KW-1185">Reference proteome</keyword>
<dbReference type="Proteomes" id="UP000219573">
    <property type="component" value="Unassembled WGS sequence"/>
</dbReference>
<dbReference type="RefSeq" id="WP_097019611.1">
    <property type="nucleotide sequence ID" value="NZ_OBDZ01000048.1"/>
</dbReference>
<dbReference type="EMBL" id="OBDZ01000048">
    <property type="protein sequence ID" value="SNY47208.1"/>
    <property type="molecule type" value="Genomic_DNA"/>
</dbReference>
<gene>
    <name evidence="1" type="ORF">SAMN06265827_1488</name>
</gene>
<organism evidence="1 2">
    <name type="scientific">Orenia metallireducens</name>
    <dbReference type="NCBI Taxonomy" id="1413210"/>
    <lineage>
        <taxon>Bacteria</taxon>
        <taxon>Bacillati</taxon>
        <taxon>Bacillota</taxon>
        <taxon>Clostridia</taxon>
        <taxon>Halanaerobiales</taxon>
        <taxon>Halobacteroidaceae</taxon>
        <taxon>Orenia</taxon>
    </lineage>
</organism>
<reference evidence="2" key="1">
    <citation type="submission" date="2017-09" db="EMBL/GenBank/DDBJ databases">
        <authorList>
            <person name="Varghese N."/>
            <person name="Submissions S."/>
        </authorList>
    </citation>
    <scope>NUCLEOTIDE SEQUENCE [LARGE SCALE GENOMIC DNA]</scope>
    <source>
        <strain evidence="2">MSL47</strain>
    </source>
</reference>
<protein>
    <submittedName>
        <fullName evidence="1">Uncharacterized protein</fullName>
    </submittedName>
</protein>
<dbReference type="AlphaFoldDB" id="A0A285IGV8"/>
<evidence type="ECO:0000313" key="1">
    <source>
        <dbReference type="EMBL" id="SNY47208.1"/>
    </source>
</evidence>
<proteinExistence type="predicted"/>